<gene>
    <name evidence="3" type="ORF">GX570_02420</name>
</gene>
<feature type="region of interest" description="Disordered" evidence="2">
    <location>
        <begin position="463"/>
        <end position="482"/>
    </location>
</feature>
<keyword evidence="1" id="KW-0175">Coiled coil</keyword>
<organism evidence="3 4">
    <name type="scientific">Corynebacterium marinum</name>
    <dbReference type="NCBI Taxonomy" id="349751"/>
    <lineage>
        <taxon>Bacteria</taxon>
        <taxon>Bacillati</taxon>
        <taxon>Actinomycetota</taxon>
        <taxon>Actinomycetes</taxon>
        <taxon>Mycobacteriales</taxon>
        <taxon>Corynebacteriaceae</taxon>
        <taxon>Corynebacterium</taxon>
    </lineage>
</organism>
<evidence type="ECO:0000256" key="2">
    <source>
        <dbReference type="SAM" id="MobiDB-lite"/>
    </source>
</evidence>
<evidence type="ECO:0000256" key="1">
    <source>
        <dbReference type="SAM" id="Coils"/>
    </source>
</evidence>
<accession>A0A847H8H7</accession>
<dbReference type="Proteomes" id="UP000523614">
    <property type="component" value="Unassembled WGS sequence"/>
</dbReference>
<evidence type="ECO:0000313" key="3">
    <source>
        <dbReference type="EMBL" id="NLF90192.1"/>
    </source>
</evidence>
<dbReference type="AlphaFoldDB" id="A0A847H8H7"/>
<name>A0A847H8H7_9CORY</name>
<dbReference type="EMBL" id="JAAYYP010000074">
    <property type="protein sequence ID" value="NLF90192.1"/>
    <property type="molecule type" value="Genomic_DNA"/>
</dbReference>
<comment type="caution">
    <text evidence="3">The sequence shown here is derived from an EMBL/GenBank/DDBJ whole genome shotgun (WGS) entry which is preliminary data.</text>
</comment>
<sequence>MAKGTIIEDHGQGRYTIELAYHTERVDRERAALTAQIGAVREQLPRLEERVQEQAARMDALEQEMSDAIIAKNLTAMQRIHGRISALQKSIFIADADLAMQRLKLTALERRRDRLASLPTAVNIEAWCADHTEGMSGAVGTVEVARGTDGGTVILPGHNGWAAYDAQRDGMLQEPRASGAAGAFYNYAMLPGAAKWRPRYRLGEIRAIDATADTCTVDLNPCLATHQRIAVNQAETLTDVPVRYMTCNAGAFEEGDRVVVRFDGLDWGQPTVIGFVREPRLCPNYLLIILRGTPVSVPPQGSSPGDEQWCLVFDAATGNPADIGMEQPLLLSDFNAVFEAEDATQPYIGSYSMSTAAVIFGQFQQVNQTYPGYGGIAGSGWSYNPSTNYASLPVIYSLDNAQGRPGLCQSYNSAASSLYARAEGNPPGDYSLSQWRFAPLGTPLADVSILSPGAEFPSTLKAAKTGSSDYDEGSPGGQGHSDMSMRIKQDIAVHNPDKKAYAVGGPPDFYLPRTLVVSNDGHHESHYTFPHSRPDGIWHGDDDETDQVDITASWTTYGGQRVTASSSRHAWRYETWFFDEQNGWEDIAWRGSRELDADVLFGDGRSAAGPHGVATATVVVRRALTSAQEWHMDTTATYDLEWAGSFTHGDPQVMAEILYKAQDIQADGLPAVGELNRLPNAEAAIIAAIGEKFQLRRDYPDWPTDTNNPCGINLRPVYVEPRFIKIIGRK</sequence>
<reference evidence="3 4" key="1">
    <citation type="journal article" date="2020" name="Biotechnol. Biofuels">
        <title>New insights from the biogas microbiome by comprehensive genome-resolved metagenomics of nearly 1600 species originating from multiple anaerobic digesters.</title>
        <authorList>
            <person name="Campanaro S."/>
            <person name="Treu L."/>
            <person name="Rodriguez-R L.M."/>
            <person name="Kovalovszki A."/>
            <person name="Ziels R.M."/>
            <person name="Maus I."/>
            <person name="Zhu X."/>
            <person name="Kougias P.G."/>
            <person name="Basile A."/>
            <person name="Luo G."/>
            <person name="Schluter A."/>
            <person name="Konstantinidis K.T."/>
            <person name="Angelidaki I."/>
        </authorList>
    </citation>
    <scope>NUCLEOTIDE SEQUENCE [LARGE SCALE GENOMIC DNA]</scope>
    <source>
        <strain evidence="3">AS06rmzACSIP_235</strain>
    </source>
</reference>
<protein>
    <submittedName>
        <fullName evidence="3">Uncharacterized protein</fullName>
    </submittedName>
</protein>
<proteinExistence type="predicted"/>
<evidence type="ECO:0000313" key="4">
    <source>
        <dbReference type="Proteomes" id="UP000523614"/>
    </source>
</evidence>
<feature type="coiled-coil region" evidence="1">
    <location>
        <begin position="30"/>
        <end position="71"/>
    </location>
</feature>